<feature type="domain" description="Glutamine amidotransferase type-2" evidence="12">
    <location>
        <begin position="21"/>
        <end position="234"/>
    </location>
</feature>
<dbReference type="PIRSF" id="PIRSF001589">
    <property type="entry name" value="Asn_synthetase_glu-h"/>
    <property type="match status" value="1"/>
</dbReference>
<gene>
    <name evidence="13" type="ORF">J2Z48_003068</name>
</gene>
<reference evidence="13 14" key="1">
    <citation type="submission" date="2023-07" db="EMBL/GenBank/DDBJ databases">
        <title>Genomic Encyclopedia of Type Strains, Phase IV (KMG-IV): sequencing the most valuable type-strain genomes for metagenomic binning, comparative biology and taxonomic classification.</title>
        <authorList>
            <person name="Goeker M."/>
        </authorList>
    </citation>
    <scope>NUCLEOTIDE SEQUENCE [LARGE SCALE GENOMIC DNA]</scope>
    <source>
        <strain evidence="13 14">DSM 46876</strain>
    </source>
</reference>
<dbReference type="InterPro" id="IPR051786">
    <property type="entry name" value="ASN_synthetase/amidase"/>
</dbReference>
<dbReference type="EC" id="6.3.5.4" evidence="3"/>
<name>A0AAJ1THA6_9BACL</name>
<dbReference type="NCBIfam" id="TIGR01536">
    <property type="entry name" value="asn_synth_AEB"/>
    <property type="match status" value="1"/>
</dbReference>
<evidence type="ECO:0000256" key="3">
    <source>
        <dbReference type="ARBA" id="ARBA00012737"/>
    </source>
</evidence>
<keyword evidence="13" id="KW-0436">Ligase</keyword>
<dbReference type="InterPro" id="IPR033738">
    <property type="entry name" value="AsnB_N"/>
</dbReference>
<feature type="binding site" evidence="10">
    <location>
        <position position="281"/>
    </location>
    <ligand>
        <name>ATP</name>
        <dbReference type="ChEBI" id="CHEBI:30616"/>
    </ligand>
</feature>
<keyword evidence="5 10" id="KW-0067">ATP-binding</keyword>
<dbReference type="GO" id="GO:0006529">
    <property type="term" value="P:asparagine biosynthetic process"/>
    <property type="evidence" value="ECO:0007669"/>
    <property type="project" value="UniProtKB-KW"/>
</dbReference>
<dbReference type="Proteomes" id="UP001238450">
    <property type="component" value="Unassembled WGS sequence"/>
</dbReference>
<evidence type="ECO:0000256" key="5">
    <source>
        <dbReference type="ARBA" id="ARBA00022840"/>
    </source>
</evidence>
<dbReference type="PANTHER" id="PTHR43284">
    <property type="entry name" value="ASPARAGINE SYNTHETASE (GLUTAMINE-HYDROLYZING)"/>
    <property type="match status" value="1"/>
</dbReference>
<dbReference type="Gene3D" id="3.40.50.620">
    <property type="entry name" value="HUPs"/>
    <property type="match status" value="1"/>
</dbReference>
<feature type="site" description="Important for beta-aspartyl-AMP intermediate formation" evidence="11">
    <location>
        <position position="396"/>
    </location>
</feature>
<evidence type="ECO:0000256" key="4">
    <source>
        <dbReference type="ARBA" id="ARBA00022741"/>
    </source>
</evidence>
<evidence type="ECO:0000259" key="12">
    <source>
        <dbReference type="PROSITE" id="PS51278"/>
    </source>
</evidence>
<evidence type="ECO:0000256" key="8">
    <source>
        <dbReference type="ARBA" id="ARBA00048741"/>
    </source>
</evidence>
<dbReference type="Pfam" id="PF13537">
    <property type="entry name" value="GATase_7"/>
    <property type="match status" value="1"/>
</dbReference>
<keyword evidence="6 9" id="KW-0061">Asparagine biosynthesis</keyword>
<sequence>MHRINSKVSQDKINVGGENMCGITGWIDWERDLTKEEQVVQKMVDTMIDRGPDAGGMWLSPRAALGHRRLSVIDIDGGAQPMKRTFADQNVVLTYSGEIYNFVELRNELMQRGYHFTTRSDTEVLLFSYIEWGKSCVDRLNGIFAFAIWDEEREELFLVRDRLGVKPLYYAVRGSAILFGSEPKALLANPLVQPEVDEKGLAEIFLMTCRTPGQGFYKDVHELRAGHTISFQRSGTKTTQYWKLQSAPHLHDIEETAQHIRELMFDIVGRQLVSDVPICTLLSGGVDSSAVTSIASQILKEKGENVHTYSIDFKDSSDHFQKSEIHTGLDTPFVKMMADYLKSDHRDVVLDTPDLISNFLTPLYARDFPALGDIDTSIFLLFKAIKQKASVALSGESSDELFGGYPWFHSPEPTEVQALPWLYRTDFAGLLSPELHDRLKPKEYILDHYHTAISEVPYLPGENDRDRRLRELFYLNLTYFLPVLLDRKDRMSMAVGLEVRVPFCDHRLMEYAWNIPWEMKNTGGMEKGILRKALKGLLPEEVLYRKKSAYPISYNPSYVAEMRTRMEGILQDSNSPILPFIDREKLDSMVRGTNNDIHLIHGPVRAFEYFIQVNTWLKEYKVRVAV</sequence>
<dbReference type="InterPro" id="IPR029055">
    <property type="entry name" value="Ntn_hydrolases_N"/>
</dbReference>
<comment type="similarity">
    <text evidence="2">Belongs to the asparagine synthetase family.</text>
</comment>
<evidence type="ECO:0000256" key="11">
    <source>
        <dbReference type="PIRSR" id="PIRSR001589-3"/>
    </source>
</evidence>
<dbReference type="InterPro" id="IPR017932">
    <property type="entry name" value="GATase_2_dom"/>
</dbReference>
<evidence type="ECO:0000256" key="6">
    <source>
        <dbReference type="ARBA" id="ARBA00022888"/>
    </source>
</evidence>
<keyword evidence="4 10" id="KW-0547">Nucleotide-binding</keyword>
<dbReference type="GO" id="GO:0004066">
    <property type="term" value="F:asparagine synthase (glutamine-hydrolyzing) activity"/>
    <property type="evidence" value="ECO:0007669"/>
    <property type="project" value="UniProtKB-EC"/>
</dbReference>
<feature type="binding site" evidence="10">
    <location>
        <position position="121"/>
    </location>
    <ligand>
        <name>L-glutamine</name>
        <dbReference type="ChEBI" id="CHEBI:58359"/>
    </ligand>
</feature>
<evidence type="ECO:0000313" key="13">
    <source>
        <dbReference type="EMBL" id="MDQ0418863.1"/>
    </source>
</evidence>
<dbReference type="PROSITE" id="PS51278">
    <property type="entry name" value="GATASE_TYPE_2"/>
    <property type="match status" value="1"/>
</dbReference>
<proteinExistence type="inferred from homology"/>
<dbReference type="CDD" id="cd01991">
    <property type="entry name" value="Asn_synthase_B_C"/>
    <property type="match status" value="1"/>
</dbReference>
<organism evidence="13 14">
    <name type="scientific">Croceifilum oryzae</name>
    <dbReference type="NCBI Taxonomy" id="1553429"/>
    <lineage>
        <taxon>Bacteria</taxon>
        <taxon>Bacillati</taxon>
        <taxon>Bacillota</taxon>
        <taxon>Bacilli</taxon>
        <taxon>Bacillales</taxon>
        <taxon>Thermoactinomycetaceae</taxon>
        <taxon>Croceifilum</taxon>
    </lineage>
</organism>
<evidence type="ECO:0000313" key="14">
    <source>
        <dbReference type="Proteomes" id="UP001238450"/>
    </source>
</evidence>
<keyword evidence="7 9" id="KW-0315">Glutamine amidotransferase</keyword>
<dbReference type="SUPFAM" id="SSF56235">
    <property type="entry name" value="N-terminal nucleophile aminohydrolases (Ntn hydrolases)"/>
    <property type="match status" value="1"/>
</dbReference>
<dbReference type="CDD" id="cd00712">
    <property type="entry name" value="AsnB"/>
    <property type="match status" value="1"/>
</dbReference>
<evidence type="ECO:0000256" key="1">
    <source>
        <dbReference type="ARBA" id="ARBA00005187"/>
    </source>
</evidence>
<feature type="active site" description="For GATase activity" evidence="9">
    <location>
        <position position="21"/>
    </location>
</feature>
<dbReference type="GO" id="GO:0005524">
    <property type="term" value="F:ATP binding"/>
    <property type="evidence" value="ECO:0007669"/>
    <property type="project" value="UniProtKB-KW"/>
</dbReference>
<feature type="binding site" evidence="10">
    <location>
        <begin position="394"/>
        <end position="395"/>
    </location>
    <ligand>
        <name>ATP</name>
        <dbReference type="ChEBI" id="CHEBI:30616"/>
    </ligand>
</feature>
<evidence type="ECO:0000256" key="9">
    <source>
        <dbReference type="PIRSR" id="PIRSR001589-1"/>
    </source>
</evidence>
<dbReference type="Pfam" id="PF00733">
    <property type="entry name" value="Asn_synthase"/>
    <property type="match status" value="1"/>
</dbReference>
<dbReference type="AlphaFoldDB" id="A0AAJ1THA6"/>
<comment type="caution">
    <text evidence="13">The sequence shown here is derived from an EMBL/GenBank/DDBJ whole genome shotgun (WGS) entry which is preliminary data.</text>
</comment>
<dbReference type="InterPro" id="IPR014729">
    <property type="entry name" value="Rossmann-like_a/b/a_fold"/>
</dbReference>
<dbReference type="PANTHER" id="PTHR43284:SF1">
    <property type="entry name" value="ASPARAGINE SYNTHETASE"/>
    <property type="match status" value="1"/>
</dbReference>
<dbReference type="InterPro" id="IPR006426">
    <property type="entry name" value="Asn_synth_AEB"/>
</dbReference>
<comment type="catalytic activity">
    <reaction evidence="8">
        <text>L-aspartate + L-glutamine + ATP + H2O = L-asparagine + L-glutamate + AMP + diphosphate + H(+)</text>
        <dbReference type="Rhea" id="RHEA:12228"/>
        <dbReference type="ChEBI" id="CHEBI:15377"/>
        <dbReference type="ChEBI" id="CHEBI:15378"/>
        <dbReference type="ChEBI" id="CHEBI:29985"/>
        <dbReference type="ChEBI" id="CHEBI:29991"/>
        <dbReference type="ChEBI" id="CHEBI:30616"/>
        <dbReference type="ChEBI" id="CHEBI:33019"/>
        <dbReference type="ChEBI" id="CHEBI:58048"/>
        <dbReference type="ChEBI" id="CHEBI:58359"/>
        <dbReference type="ChEBI" id="CHEBI:456215"/>
        <dbReference type="EC" id="6.3.5.4"/>
    </reaction>
</comment>
<dbReference type="InterPro" id="IPR001962">
    <property type="entry name" value="Asn_synthase"/>
</dbReference>
<comment type="pathway">
    <text evidence="1">Amino-acid biosynthesis; L-asparagine biosynthesis; L-asparagine from L-aspartate (L-Gln route): step 1/1.</text>
</comment>
<keyword evidence="9" id="KW-0028">Amino-acid biosynthesis</keyword>
<evidence type="ECO:0000256" key="2">
    <source>
        <dbReference type="ARBA" id="ARBA00005752"/>
    </source>
</evidence>
<feature type="binding site" evidence="10">
    <location>
        <position position="311"/>
    </location>
    <ligand>
        <name>ATP</name>
        <dbReference type="ChEBI" id="CHEBI:30616"/>
    </ligand>
</feature>
<keyword evidence="14" id="KW-1185">Reference proteome</keyword>
<accession>A0AAJ1THA6</accession>
<dbReference type="EMBL" id="JAUSUV010000019">
    <property type="protein sequence ID" value="MDQ0418863.1"/>
    <property type="molecule type" value="Genomic_DNA"/>
</dbReference>
<dbReference type="Gene3D" id="3.60.20.10">
    <property type="entry name" value="Glutamine Phosphoribosylpyrophosphate, subunit 1, domain 1"/>
    <property type="match status" value="1"/>
</dbReference>
<dbReference type="SUPFAM" id="SSF52402">
    <property type="entry name" value="Adenine nucleotide alpha hydrolases-like"/>
    <property type="match status" value="1"/>
</dbReference>
<protein>
    <recommendedName>
        <fullName evidence="3">asparagine synthase (glutamine-hydrolyzing)</fullName>
        <ecNumber evidence="3">6.3.5.4</ecNumber>
    </recommendedName>
</protein>
<evidence type="ECO:0000256" key="7">
    <source>
        <dbReference type="ARBA" id="ARBA00022962"/>
    </source>
</evidence>
<evidence type="ECO:0000256" key="10">
    <source>
        <dbReference type="PIRSR" id="PIRSR001589-2"/>
    </source>
</evidence>